<evidence type="ECO:0000313" key="1">
    <source>
        <dbReference type="EMBL" id="ADQ79535.1"/>
    </source>
</evidence>
<dbReference type="eggNOG" id="ENOG50332MI">
    <property type="taxonomic scope" value="Bacteria"/>
</dbReference>
<dbReference type="AlphaFoldDB" id="E4T491"/>
<dbReference type="RefSeq" id="WP_013444904.1">
    <property type="nucleotide sequence ID" value="NC_014734.1"/>
</dbReference>
<reference evidence="1 2" key="2">
    <citation type="journal article" date="2011" name="Stand. Genomic Sci.">
        <title>Complete genome sequence of Paludibacter propionicigenes type strain (WB4).</title>
        <authorList>
            <person name="Gronow S."/>
            <person name="Munk C."/>
            <person name="Lapidus A."/>
            <person name="Nolan M."/>
            <person name="Lucas S."/>
            <person name="Hammon N."/>
            <person name="Deshpande S."/>
            <person name="Cheng J.F."/>
            <person name="Tapia R."/>
            <person name="Han C."/>
            <person name="Goodwin L."/>
            <person name="Pitluck S."/>
            <person name="Liolios K."/>
            <person name="Ivanova N."/>
            <person name="Mavromatis K."/>
            <person name="Mikhailova N."/>
            <person name="Pati A."/>
            <person name="Chen A."/>
            <person name="Palaniappan K."/>
            <person name="Land M."/>
            <person name="Hauser L."/>
            <person name="Chang Y.J."/>
            <person name="Jeffries C.D."/>
            <person name="Brambilla E."/>
            <person name="Rohde M."/>
            <person name="Goker M."/>
            <person name="Detter J.C."/>
            <person name="Woyke T."/>
            <person name="Bristow J."/>
            <person name="Eisen J.A."/>
            <person name="Markowitz V."/>
            <person name="Hugenholtz P."/>
            <person name="Kyrpides N.C."/>
            <person name="Klenk H.P."/>
        </authorList>
    </citation>
    <scope>NUCLEOTIDE SEQUENCE [LARGE SCALE GENOMIC DNA]</scope>
    <source>
        <strain evidence="2">DSM 17365 / JCM 13257 / WB4</strain>
    </source>
</reference>
<sequence length="138" mass="15940">MSGYFNNKLQKPTDEMLSSALGETKKILDDIISFIKAEFGESSVEWKFYGAKIGWTIKVFNKKRNVFFVGSEDGYFRIAFIFGNKAYRKIMDSNLPDYIKQLLTESKVYMEGRSLQLEIRNISDAMPLQELVKIKLAN</sequence>
<reference key="1">
    <citation type="submission" date="2010-11" db="EMBL/GenBank/DDBJ databases">
        <title>The complete genome of Paludibacter propionicigenes DSM 17365.</title>
        <authorList>
            <consortium name="US DOE Joint Genome Institute (JGI-PGF)"/>
            <person name="Lucas S."/>
            <person name="Copeland A."/>
            <person name="Lapidus A."/>
            <person name="Bruce D."/>
            <person name="Goodwin L."/>
            <person name="Pitluck S."/>
            <person name="Kyrpides N."/>
            <person name="Mavromatis K."/>
            <person name="Ivanova N."/>
            <person name="Munk A.C."/>
            <person name="Brettin T."/>
            <person name="Detter J.C."/>
            <person name="Han C."/>
            <person name="Tapia R."/>
            <person name="Land M."/>
            <person name="Hauser L."/>
            <person name="Markowitz V."/>
            <person name="Cheng J.-F."/>
            <person name="Hugenholtz P."/>
            <person name="Woyke T."/>
            <person name="Wu D."/>
            <person name="Gronow S."/>
            <person name="Wellnitz S."/>
            <person name="Brambilla E."/>
            <person name="Klenk H.-P."/>
            <person name="Eisen J.A."/>
        </authorList>
    </citation>
    <scope>NUCLEOTIDE SEQUENCE</scope>
    <source>
        <strain>WB4</strain>
    </source>
</reference>
<evidence type="ECO:0000313" key="2">
    <source>
        <dbReference type="Proteomes" id="UP000008718"/>
    </source>
</evidence>
<gene>
    <name evidence="1" type="ordered locus">Palpr_1389</name>
</gene>
<proteinExistence type="predicted"/>
<dbReference type="Pfam" id="PF12663">
    <property type="entry name" value="DUF3788"/>
    <property type="match status" value="1"/>
</dbReference>
<dbReference type="OrthoDB" id="1121290at2"/>
<evidence type="ECO:0008006" key="3">
    <source>
        <dbReference type="Google" id="ProtNLM"/>
    </source>
</evidence>
<name>E4T491_PALPW</name>
<dbReference type="EMBL" id="CP002345">
    <property type="protein sequence ID" value="ADQ79535.1"/>
    <property type="molecule type" value="Genomic_DNA"/>
</dbReference>
<dbReference type="InterPro" id="IPR024265">
    <property type="entry name" value="DUF3788"/>
</dbReference>
<dbReference type="STRING" id="694427.Palpr_1389"/>
<dbReference type="HOGENOM" id="CLU_125862_2_0_10"/>
<dbReference type="KEGG" id="ppn:Palpr_1389"/>
<organism evidence="1 2">
    <name type="scientific">Paludibacter propionicigenes (strain DSM 17365 / JCM 13257 / WB4)</name>
    <dbReference type="NCBI Taxonomy" id="694427"/>
    <lineage>
        <taxon>Bacteria</taxon>
        <taxon>Pseudomonadati</taxon>
        <taxon>Bacteroidota</taxon>
        <taxon>Bacteroidia</taxon>
        <taxon>Bacteroidales</taxon>
        <taxon>Paludibacteraceae</taxon>
        <taxon>Paludibacter</taxon>
    </lineage>
</organism>
<keyword evidence="2" id="KW-1185">Reference proteome</keyword>
<protein>
    <recommendedName>
        <fullName evidence="3">YdhG-like domain-containing protein</fullName>
    </recommendedName>
</protein>
<dbReference type="Proteomes" id="UP000008718">
    <property type="component" value="Chromosome"/>
</dbReference>
<accession>E4T491</accession>